<keyword evidence="3" id="KW-1185">Reference proteome</keyword>
<dbReference type="EMBL" id="JBBPFD010000002">
    <property type="protein sequence ID" value="KAK7938850.1"/>
    <property type="molecule type" value="Genomic_DNA"/>
</dbReference>
<proteinExistence type="predicted"/>
<evidence type="ECO:0000313" key="3">
    <source>
        <dbReference type="Proteomes" id="UP001460270"/>
    </source>
</evidence>
<name>A0AAW0PV32_9GOBI</name>
<evidence type="ECO:0008006" key="4">
    <source>
        <dbReference type="Google" id="ProtNLM"/>
    </source>
</evidence>
<dbReference type="PANTHER" id="PTHR16155:SF20">
    <property type="entry name" value="STERILE ALPHA MOTIF DOMAIN-CONTAINING PROTEIN 9-LIKE"/>
    <property type="match status" value="1"/>
</dbReference>
<feature type="compositionally biased region" description="Basic and acidic residues" evidence="1">
    <location>
        <begin position="1"/>
        <end position="11"/>
    </location>
</feature>
<dbReference type="GO" id="GO:0005737">
    <property type="term" value="C:cytoplasm"/>
    <property type="evidence" value="ECO:0007669"/>
    <property type="project" value="TreeGrafter"/>
</dbReference>
<feature type="region of interest" description="Disordered" evidence="1">
    <location>
        <begin position="1"/>
        <end position="20"/>
    </location>
</feature>
<gene>
    <name evidence="2" type="ORF">WMY93_002176</name>
</gene>
<sequence>MAEPDLQKNENMDSSADMEDWTKEQVREWAISLKGVDDEAADALCHDTYRYMEGSILDVTESGPVDFIEPCHEYKAFTNTTDETTMIKFTAEVIRFAAACMNSRTNEVNGTILSLLSDNRKSSQFLPGAGGGRVLLEKKVERQLTTLDVLCVNQCDGGTENQDDIEQNFYRGGEVSWWNFYLSEQPGAVPFIKRDKFVYIVDTLIPDLSSLRKACVLLNLLHLPGCGGTTLAKHVLWALREKFRSAVLIDNDAILLQWQNMWSPFYSVAVKRENLKCPSC</sequence>
<protein>
    <recommendedName>
        <fullName evidence="4">SAM domain-containing protein</fullName>
    </recommendedName>
</protein>
<comment type="caution">
    <text evidence="2">The sequence shown here is derived from an EMBL/GenBank/DDBJ whole genome shotgun (WGS) entry which is preliminary data.</text>
</comment>
<organism evidence="2 3">
    <name type="scientific">Mugilogobius chulae</name>
    <name type="common">yellowstripe goby</name>
    <dbReference type="NCBI Taxonomy" id="88201"/>
    <lineage>
        <taxon>Eukaryota</taxon>
        <taxon>Metazoa</taxon>
        <taxon>Chordata</taxon>
        <taxon>Craniata</taxon>
        <taxon>Vertebrata</taxon>
        <taxon>Euteleostomi</taxon>
        <taxon>Actinopterygii</taxon>
        <taxon>Neopterygii</taxon>
        <taxon>Teleostei</taxon>
        <taxon>Neoteleostei</taxon>
        <taxon>Acanthomorphata</taxon>
        <taxon>Gobiaria</taxon>
        <taxon>Gobiiformes</taxon>
        <taxon>Gobioidei</taxon>
        <taxon>Gobiidae</taxon>
        <taxon>Gobionellinae</taxon>
        <taxon>Mugilogobius</taxon>
    </lineage>
</organism>
<accession>A0AAW0PV32</accession>
<dbReference type="Proteomes" id="UP001460270">
    <property type="component" value="Unassembled WGS sequence"/>
</dbReference>
<reference evidence="3" key="1">
    <citation type="submission" date="2024-04" db="EMBL/GenBank/DDBJ databases">
        <title>Salinicola lusitanus LLJ914,a marine bacterium isolated from the Okinawa Trough.</title>
        <authorList>
            <person name="Li J."/>
        </authorList>
    </citation>
    <scope>NUCLEOTIDE SEQUENCE [LARGE SCALE GENOMIC DNA]</scope>
</reference>
<evidence type="ECO:0000313" key="2">
    <source>
        <dbReference type="EMBL" id="KAK7938850.1"/>
    </source>
</evidence>
<dbReference type="PANTHER" id="PTHR16155">
    <property type="entry name" value="DED DOMAIN-CONTAINING PROTEIN"/>
    <property type="match status" value="1"/>
</dbReference>
<dbReference type="AlphaFoldDB" id="A0AAW0PV32"/>
<evidence type="ECO:0000256" key="1">
    <source>
        <dbReference type="SAM" id="MobiDB-lite"/>
    </source>
</evidence>